<proteinExistence type="predicted"/>
<reference evidence="2" key="1">
    <citation type="journal article" date="2020" name="Fungal Divers.">
        <title>Resolving the Mortierellaceae phylogeny through synthesis of multi-gene phylogenetics and phylogenomics.</title>
        <authorList>
            <person name="Vandepol N."/>
            <person name="Liber J."/>
            <person name="Desiro A."/>
            <person name="Na H."/>
            <person name="Kennedy M."/>
            <person name="Barry K."/>
            <person name="Grigoriev I.V."/>
            <person name="Miller A.N."/>
            <person name="O'Donnell K."/>
            <person name="Stajich J.E."/>
            <person name="Bonito G."/>
        </authorList>
    </citation>
    <scope>NUCLEOTIDE SEQUENCE</scope>
    <source>
        <strain evidence="2">MES-2147</strain>
    </source>
</reference>
<feature type="region of interest" description="Disordered" evidence="1">
    <location>
        <begin position="180"/>
        <end position="203"/>
    </location>
</feature>
<dbReference type="OrthoDB" id="2329482at2759"/>
<organism evidence="2 3">
    <name type="scientific">Modicella reniformis</name>
    <dbReference type="NCBI Taxonomy" id="1440133"/>
    <lineage>
        <taxon>Eukaryota</taxon>
        <taxon>Fungi</taxon>
        <taxon>Fungi incertae sedis</taxon>
        <taxon>Mucoromycota</taxon>
        <taxon>Mortierellomycotina</taxon>
        <taxon>Mortierellomycetes</taxon>
        <taxon>Mortierellales</taxon>
        <taxon>Mortierellaceae</taxon>
        <taxon>Modicella</taxon>
    </lineage>
</organism>
<gene>
    <name evidence="2" type="ORF">BGZ65_008151</name>
</gene>
<dbReference type="EMBL" id="JAAAHW010001199">
    <property type="protein sequence ID" value="KAF9996256.1"/>
    <property type="molecule type" value="Genomic_DNA"/>
</dbReference>
<dbReference type="InterPro" id="IPR008922">
    <property type="entry name" value="Di-copper_centre_dom_sf"/>
</dbReference>
<feature type="non-terminal residue" evidence="2">
    <location>
        <position position="1"/>
    </location>
</feature>
<feature type="region of interest" description="Disordered" evidence="1">
    <location>
        <begin position="1"/>
        <end position="25"/>
    </location>
</feature>
<evidence type="ECO:0000313" key="2">
    <source>
        <dbReference type="EMBL" id="KAF9996256.1"/>
    </source>
</evidence>
<comment type="caution">
    <text evidence="2">The sequence shown here is derived from an EMBL/GenBank/DDBJ whole genome shotgun (WGS) entry which is preliminary data.</text>
</comment>
<dbReference type="AlphaFoldDB" id="A0A9P6MET0"/>
<dbReference type="Proteomes" id="UP000749646">
    <property type="component" value="Unassembled WGS sequence"/>
</dbReference>
<keyword evidence="3" id="KW-1185">Reference proteome</keyword>
<sequence length="203" mass="22357">VRHQTHETLEILPGYPGTNSVDSQGPTPGVAGNTWLTLDSPLDPFTYEDLLLNNPDPNNLTKIVTSKAVVNIRDLGYEYEDLRPPLEGPITRPAPILTVSNINRATLGGSFLVSAWAILESGEKILVGTEAALSRWHVAGCQNCQNHLEFRAHIPIKGWSKEEAEKVRFRVHLHTRTLNRGDCGSGPQQGVQNPKFKLGTDHL</sequence>
<protein>
    <submittedName>
        <fullName evidence="2">Uncharacterized protein</fullName>
    </submittedName>
</protein>
<evidence type="ECO:0000313" key="3">
    <source>
        <dbReference type="Proteomes" id="UP000749646"/>
    </source>
</evidence>
<name>A0A9P6MET0_9FUNG</name>
<accession>A0A9P6MET0</accession>
<dbReference type="Gene3D" id="1.10.1280.10">
    <property type="entry name" value="Di-copper center containing domain from catechol oxidase"/>
    <property type="match status" value="1"/>
</dbReference>
<evidence type="ECO:0000256" key="1">
    <source>
        <dbReference type="SAM" id="MobiDB-lite"/>
    </source>
</evidence>